<evidence type="ECO:0000256" key="1">
    <source>
        <dbReference type="SAM" id="MobiDB-lite"/>
    </source>
</evidence>
<gene>
    <name evidence="2" type="ORF">B2G52_07335</name>
</gene>
<feature type="region of interest" description="Disordered" evidence="1">
    <location>
        <begin position="1"/>
        <end position="29"/>
    </location>
</feature>
<organism evidence="2 3">
    <name type="scientific">Neisseria lactamica</name>
    <dbReference type="NCBI Taxonomy" id="486"/>
    <lineage>
        <taxon>Bacteria</taxon>
        <taxon>Pseudomonadati</taxon>
        <taxon>Pseudomonadota</taxon>
        <taxon>Betaproteobacteria</taxon>
        <taxon>Neisseriales</taxon>
        <taxon>Neisseriaceae</taxon>
        <taxon>Neisseria</taxon>
    </lineage>
</organism>
<protein>
    <submittedName>
        <fullName evidence="2">Uncharacterized protein</fullName>
    </submittedName>
</protein>
<reference evidence="2 3" key="1">
    <citation type="submission" date="2017-03" db="EMBL/GenBank/DDBJ databases">
        <title>N. lactamica Y92-1009 whole genome sequence.</title>
        <authorList>
            <person name="Pandey A.K."/>
            <person name="Read R.C."/>
        </authorList>
    </citation>
    <scope>NUCLEOTIDE SEQUENCE [LARGE SCALE GENOMIC DNA]</scope>
    <source>
        <strain evidence="2 3">Y92-1009</strain>
    </source>
</reference>
<dbReference type="EMBL" id="CP019894">
    <property type="protein sequence ID" value="ARB05504.1"/>
    <property type="molecule type" value="Genomic_DNA"/>
</dbReference>
<name>A0AAU8VVP9_NEILA</name>
<accession>A0AAU8VVP9</accession>
<feature type="compositionally biased region" description="Basic residues" evidence="1">
    <location>
        <begin position="1"/>
        <end position="21"/>
    </location>
</feature>
<evidence type="ECO:0000313" key="3">
    <source>
        <dbReference type="Proteomes" id="UP000191249"/>
    </source>
</evidence>
<dbReference type="Proteomes" id="UP000191249">
    <property type="component" value="Chromosome"/>
</dbReference>
<dbReference type="AlphaFoldDB" id="A0AAU8VVP9"/>
<evidence type="ECO:0000313" key="2">
    <source>
        <dbReference type="EMBL" id="ARB05504.1"/>
    </source>
</evidence>
<sequence length="65" mass="7402">MRHSRKNKKIKNSKLKSRHSRAGGNPGLSARKLIGKKGFFRFYVLDSRLRRNDGGKVAVISDKFS</sequence>
<proteinExistence type="predicted"/>